<name>A0A1H5PYN1_9ACTN</name>
<dbReference type="PANTHER" id="PTHR30383">
    <property type="entry name" value="THIOESTERASE 1/PROTEASE 1/LYSOPHOSPHOLIPASE L1"/>
    <property type="match status" value="1"/>
</dbReference>
<dbReference type="OrthoDB" id="2060945at2"/>
<reference evidence="3" key="1">
    <citation type="submission" date="2016-10" db="EMBL/GenBank/DDBJ databases">
        <authorList>
            <person name="Varghese N."/>
            <person name="Submissions S."/>
        </authorList>
    </citation>
    <scope>NUCLEOTIDE SEQUENCE [LARGE SCALE GENOMIC DNA]</scope>
    <source>
        <strain evidence="3">DSM 45237</strain>
    </source>
</reference>
<dbReference type="InterPro" id="IPR013830">
    <property type="entry name" value="SGNH_hydro"/>
</dbReference>
<dbReference type="Proteomes" id="UP000181980">
    <property type="component" value="Unassembled WGS sequence"/>
</dbReference>
<dbReference type="PANTHER" id="PTHR30383:SF29">
    <property type="entry name" value="SGNH HYDROLASE-TYPE ESTERASE DOMAIN-CONTAINING PROTEIN"/>
    <property type="match status" value="1"/>
</dbReference>
<dbReference type="SUPFAM" id="SSF52266">
    <property type="entry name" value="SGNH hydrolase"/>
    <property type="match status" value="1"/>
</dbReference>
<dbReference type="EMBL" id="FNUC01000004">
    <property type="protein sequence ID" value="SEF18117.1"/>
    <property type="molecule type" value="Genomic_DNA"/>
</dbReference>
<protein>
    <submittedName>
        <fullName evidence="2">Lysophospholipase L1</fullName>
    </submittedName>
</protein>
<evidence type="ECO:0000259" key="1">
    <source>
        <dbReference type="Pfam" id="PF13472"/>
    </source>
</evidence>
<dbReference type="Gene3D" id="3.40.50.1110">
    <property type="entry name" value="SGNH hydrolase"/>
    <property type="match status" value="1"/>
</dbReference>
<feature type="domain" description="SGNH hydrolase-type esterase" evidence="1">
    <location>
        <begin position="143"/>
        <end position="312"/>
    </location>
</feature>
<dbReference type="AlphaFoldDB" id="A0A1H5PYN1"/>
<accession>A0A1H5PYN1</accession>
<dbReference type="Pfam" id="PF13472">
    <property type="entry name" value="Lipase_GDSL_2"/>
    <property type="match status" value="1"/>
</dbReference>
<sequence>MELGPGRRPDLWSGTVAWTPDGGRWQPWRLPPEEEPYVYAPGLYQQARIPAGVRFAASVRARRLEFELVGAEAGCGPADVLLDGRLTARQQVEARTLLCVDLPSRPTRVEVWLPHRGRLLVGPVRAAGLAAAAPLPAARRWVAYGSSITQCAASEGPSQTWPALVARELGWDLTCLGFGAECHLDPVVPRAIAASAPDVVCLCLGINVYGRASFSARTWPGQVAGVVRHLRAALPDAELVVGSPISCPARESTPNGAGLTLAGLRDDVHRVAADLRSRGDRRVHVLDGRSLLGPDDVHLLHDGLHPSADGYRMMAARMRTYLATLLA</sequence>
<dbReference type="Gene3D" id="2.60.120.260">
    <property type="entry name" value="Galactose-binding domain-like"/>
    <property type="match status" value="1"/>
</dbReference>
<proteinExistence type="predicted"/>
<dbReference type="RefSeq" id="WP_069112245.1">
    <property type="nucleotide sequence ID" value="NZ_FNUC01000004.1"/>
</dbReference>
<organism evidence="2 3">
    <name type="scientific">Jiangella alba</name>
    <dbReference type="NCBI Taxonomy" id="561176"/>
    <lineage>
        <taxon>Bacteria</taxon>
        <taxon>Bacillati</taxon>
        <taxon>Actinomycetota</taxon>
        <taxon>Actinomycetes</taxon>
        <taxon>Jiangellales</taxon>
        <taxon>Jiangellaceae</taxon>
        <taxon>Jiangella</taxon>
    </lineage>
</organism>
<evidence type="ECO:0000313" key="3">
    <source>
        <dbReference type="Proteomes" id="UP000181980"/>
    </source>
</evidence>
<evidence type="ECO:0000313" key="2">
    <source>
        <dbReference type="EMBL" id="SEF18117.1"/>
    </source>
</evidence>
<dbReference type="STRING" id="561176.SAMN04488561_6230"/>
<keyword evidence="3" id="KW-1185">Reference proteome</keyword>
<dbReference type="InterPro" id="IPR051532">
    <property type="entry name" value="Ester_Hydrolysis_Enzymes"/>
</dbReference>
<dbReference type="InterPro" id="IPR036514">
    <property type="entry name" value="SGNH_hydro_sf"/>
</dbReference>
<gene>
    <name evidence="2" type="ORF">SAMN04488561_6230</name>
</gene>